<dbReference type="CDD" id="cd03255">
    <property type="entry name" value="ABC_MJ0796_LolCDE_FtsE"/>
    <property type="match status" value="1"/>
</dbReference>
<dbReference type="Pfam" id="PF00005">
    <property type="entry name" value="ABC_tran"/>
    <property type="match status" value="1"/>
</dbReference>
<evidence type="ECO:0000256" key="1">
    <source>
        <dbReference type="ARBA" id="ARBA00022448"/>
    </source>
</evidence>
<evidence type="ECO:0000259" key="4">
    <source>
        <dbReference type="PROSITE" id="PS50893"/>
    </source>
</evidence>
<dbReference type="RefSeq" id="WP_386252135.1">
    <property type="nucleotide sequence ID" value="NZ_JBHTRV010000007.1"/>
</dbReference>
<dbReference type="PANTHER" id="PTHR24220:SF685">
    <property type="entry name" value="ABC TRANSPORTER RELATED"/>
    <property type="match status" value="1"/>
</dbReference>
<dbReference type="Proteomes" id="UP001600424">
    <property type="component" value="Unassembled WGS sequence"/>
</dbReference>
<keyword evidence="3 5" id="KW-0067">ATP-binding</keyword>
<dbReference type="InterPro" id="IPR003593">
    <property type="entry name" value="AAA+_ATPase"/>
</dbReference>
<keyword evidence="6" id="KW-1185">Reference proteome</keyword>
<dbReference type="InterPro" id="IPR017911">
    <property type="entry name" value="MacB-like_ATP-bd"/>
</dbReference>
<evidence type="ECO:0000313" key="5">
    <source>
        <dbReference type="EMBL" id="MFE5980370.1"/>
    </source>
</evidence>
<sequence>MMTTAVTESGAAALALDGVTRTYGGGAPALDGVSLAVPRGRFVAVMGPSGSGKSTLLRCAAGLERPTAGTVRIGGTDLATLKASGLTRLRRDRIGFVFQSLNLVSALNVRENVTLPLLLAGARGGRELDARALAGLDAVGLADRADDTPEHLSGGQRQRVAIARALVNEPEVVFADEPTAALDPVTAAGVLALLRRAVDERGRTVVLVTHDPVAAAWTDEAVFLERGRLVGRLDHPDEAGVREALGVRAGAGPREARGLRAGADAGEARGVRAGAGVRDARGALAGAGRFGAVAR</sequence>
<keyword evidence="1" id="KW-0813">Transport</keyword>
<dbReference type="InterPro" id="IPR003439">
    <property type="entry name" value="ABC_transporter-like_ATP-bd"/>
</dbReference>
<dbReference type="PROSITE" id="PS00211">
    <property type="entry name" value="ABC_TRANSPORTER_1"/>
    <property type="match status" value="1"/>
</dbReference>
<evidence type="ECO:0000256" key="3">
    <source>
        <dbReference type="ARBA" id="ARBA00022840"/>
    </source>
</evidence>
<name>A0ABW6IU43_STRWE</name>
<dbReference type="GO" id="GO:0005524">
    <property type="term" value="F:ATP binding"/>
    <property type="evidence" value="ECO:0007669"/>
    <property type="project" value="UniProtKB-KW"/>
</dbReference>
<dbReference type="SUPFAM" id="SSF52540">
    <property type="entry name" value="P-loop containing nucleoside triphosphate hydrolases"/>
    <property type="match status" value="1"/>
</dbReference>
<reference evidence="5 6" key="1">
    <citation type="submission" date="2024-09" db="EMBL/GenBank/DDBJ databases">
        <title>The Natural Products Discovery Center: Release of the First 8490 Sequenced Strains for Exploring Actinobacteria Biosynthetic Diversity.</title>
        <authorList>
            <person name="Kalkreuter E."/>
            <person name="Kautsar S.A."/>
            <person name="Yang D."/>
            <person name="Bader C.D."/>
            <person name="Teijaro C.N."/>
            <person name="Fluegel L."/>
            <person name="Davis C.M."/>
            <person name="Simpson J.R."/>
            <person name="Lauterbach L."/>
            <person name="Steele A.D."/>
            <person name="Gui C."/>
            <person name="Meng S."/>
            <person name="Li G."/>
            <person name="Viehrig K."/>
            <person name="Ye F."/>
            <person name="Su P."/>
            <person name="Kiefer A.F."/>
            <person name="Nichols A."/>
            <person name="Cepeda A.J."/>
            <person name="Yan W."/>
            <person name="Fan B."/>
            <person name="Jiang Y."/>
            <person name="Adhikari A."/>
            <person name="Zheng C.-J."/>
            <person name="Schuster L."/>
            <person name="Cowan T.M."/>
            <person name="Smanski M.J."/>
            <person name="Chevrette M.G."/>
            <person name="De Carvalho L.P.S."/>
            <person name="Shen B."/>
        </authorList>
    </citation>
    <scope>NUCLEOTIDE SEQUENCE [LARGE SCALE GENOMIC DNA]</scope>
    <source>
        <strain evidence="5 6">NPDC056472</strain>
    </source>
</reference>
<dbReference type="Gene3D" id="3.40.50.300">
    <property type="entry name" value="P-loop containing nucleotide triphosphate hydrolases"/>
    <property type="match status" value="1"/>
</dbReference>
<feature type="domain" description="ABC transporter" evidence="4">
    <location>
        <begin position="14"/>
        <end position="251"/>
    </location>
</feature>
<gene>
    <name evidence="5" type="ORF">ACFQ63_11725</name>
</gene>
<dbReference type="PROSITE" id="PS50893">
    <property type="entry name" value="ABC_TRANSPORTER_2"/>
    <property type="match status" value="1"/>
</dbReference>
<comment type="caution">
    <text evidence="5">The sequence shown here is derived from an EMBL/GenBank/DDBJ whole genome shotgun (WGS) entry which is preliminary data.</text>
</comment>
<proteinExistence type="predicted"/>
<dbReference type="PANTHER" id="PTHR24220">
    <property type="entry name" value="IMPORT ATP-BINDING PROTEIN"/>
    <property type="match status" value="1"/>
</dbReference>
<organism evidence="5 6">
    <name type="scientific">Streptomyces wedmorensis</name>
    <dbReference type="NCBI Taxonomy" id="43759"/>
    <lineage>
        <taxon>Bacteria</taxon>
        <taxon>Bacillati</taxon>
        <taxon>Actinomycetota</taxon>
        <taxon>Actinomycetes</taxon>
        <taxon>Kitasatosporales</taxon>
        <taxon>Streptomycetaceae</taxon>
        <taxon>Streptomyces</taxon>
    </lineage>
</organism>
<accession>A0ABW6IU43</accession>
<evidence type="ECO:0000313" key="6">
    <source>
        <dbReference type="Proteomes" id="UP001600424"/>
    </source>
</evidence>
<dbReference type="EMBL" id="JBHTRV010000007">
    <property type="protein sequence ID" value="MFE5980370.1"/>
    <property type="molecule type" value="Genomic_DNA"/>
</dbReference>
<dbReference type="InterPro" id="IPR015854">
    <property type="entry name" value="ABC_transpr_LolD-like"/>
</dbReference>
<dbReference type="InterPro" id="IPR027417">
    <property type="entry name" value="P-loop_NTPase"/>
</dbReference>
<dbReference type="SMART" id="SM00382">
    <property type="entry name" value="AAA"/>
    <property type="match status" value="1"/>
</dbReference>
<protein>
    <submittedName>
        <fullName evidence="5">ABC transporter ATP-binding protein</fullName>
    </submittedName>
</protein>
<dbReference type="InterPro" id="IPR017871">
    <property type="entry name" value="ABC_transporter-like_CS"/>
</dbReference>
<evidence type="ECO:0000256" key="2">
    <source>
        <dbReference type="ARBA" id="ARBA00022741"/>
    </source>
</evidence>
<keyword evidence="2" id="KW-0547">Nucleotide-binding</keyword>